<keyword evidence="2" id="KW-0328">Glycosyltransferase</keyword>
<feature type="domain" description="Nucleoside phosphorylase" evidence="1">
    <location>
        <begin position="1"/>
        <end position="64"/>
    </location>
</feature>
<gene>
    <name evidence="2" type="ORF">EVA69_05460</name>
</gene>
<dbReference type="Gene3D" id="3.40.50.1580">
    <property type="entry name" value="Nucleoside phosphorylase domain"/>
    <property type="match status" value="1"/>
</dbReference>
<evidence type="ECO:0000313" key="3">
    <source>
        <dbReference type="Proteomes" id="UP000320404"/>
    </source>
</evidence>
<dbReference type="Pfam" id="PF01048">
    <property type="entry name" value="PNP_UDP_1"/>
    <property type="match status" value="1"/>
</dbReference>
<dbReference type="AlphaFoldDB" id="A0A520RWS8"/>
<dbReference type="SUPFAM" id="SSF53167">
    <property type="entry name" value="Purine and uridine phosphorylases"/>
    <property type="match status" value="1"/>
</dbReference>
<evidence type="ECO:0000313" key="2">
    <source>
        <dbReference type="EMBL" id="RZO74693.1"/>
    </source>
</evidence>
<dbReference type="GO" id="GO:0009116">
    <property type="term" value="P:nucleoside metabolic process"/>
    <property type="evidence" value="ECO:0007669"/>
    <property type="project" value="InterPro"/>
</dbReference>
<comment type="caution">
    <text evidence="2">The sequence shown here is derived from an EMBL/GenBank/DDBJ whole genome shotgun (WGS) entry which is preliminary data.</text>
</comment>
<reference evidence="2 3" key="1">
    <citation type="submission" date="2019-02" db="EMBL/GenBank/DDBJ databases">
        <title>Prokaryotic population dynamics and viral predation in marine succession experiment using metagenomics: the confinement effect.</title>
        <authorList>
            <person name="Haro-Moreno J.M."/>
            <person name="Rodriguez-Valera F."/>
            <person name="Lopez-Perez M."/>
        </authorList>
    </citation>
    <scope>NUCLEOTIDE SEQUENCE [LARGE SCALE GENOMIC DNA]</scope>
    <source>
        <strain evidence="2">MED-G158</strain>
    </source>
</reference>
<dbReference type="EC" id="2.4.2.28" evidence="2"/>
<protein>
    <submittedName>
        <fullName evidence="2">S-methyl-5'-thioadenosine phosphorylase</fullName>
        <ecNumber evidence="2">2.4.2.28</ecNumber>
    </submittedName>
</protein>
<feature type="non-terminal residue" evidence="2">
    <location>
        <position position="1"/>
    </location>
</feature>
<keyword evidence="2" id="KW-0808">Transferase</keyword>
<dbReference type="InterPro" id="IPR035994">
    <property type="entry name" value="Nucleoside_phosphorylase_sf"/>
</dbReference>
<dbReference type="GO" id="GO:0017061">
    <property type="term" value="F:S-methyl-5-thioadenosine phosphorylase activity"/>
    <property type="evidence" value="ECO:0007669"/>
    <property type="project" value="UniProtKB-EC"/>
</dbReference>
<dbReference type="EMBL" id="SHAH01000087">
    <property type="protein sequence ID" value="RZO74693.1"/>
    <property type="molecule type" value="Genomic_DNA"/>
</dbReference>
<sequence length="68" mass="7268">DIVGMTAMPEAALARELGVEYAMLALSVNWAAGVLPGVISMEEIQAVMRDGQSFLHGVLLRLIKEGAR</sequence>
<dbReference type="Proteomes" id="UP000320404">
    <property type="component" value="Unassembled WGS sequence"/>
</dbReference>
<dbReference type="InterPro" id="IPR000845">
    <property type="entry name" value="Nucleoside_phosphorylase_d"/>
</dbReference>
<evidence type="ECO:0000259" key="1">
    <source>
        <dbReference type="Pfam" id="PF01048"/>
    </source>
</evidence>
<organism evidence="2 3">
    <name type="scientific">OM182 bacterium</name>
    <dbReference type="NCBI Taxonomy" id="2510334"/>
    <lineage>
        <taxon>Bacteria</taxon>
        <taxon>Pseudomonadati</taxon>
        <taxon>Pseudomonadota</taxon>
        <taxon>Gammaproteobacteria</taxon>
        <taxon>OMG group</taxon>
        <taxon>OM182 clade</taxon>
    </lineage>
</organism>
<accession>A0A520RWS8</accession>
<name>A0A520RWS8_9GAMM</name>
<proteinExistence type="predicted"/>